<gene>
    <name evidence="1" type="ORF">OPT61_g10185</name>
</gene>
<comment type="caution">
    <text evidence="1">The sequence shown here is derived from an EMBL/GenBank/DDBJ whole genome shotgun (WGS) entry which is preliminary data.</text>
</comment>
<keyword evidence="2" id="KW-1185">Reference proteome</keyword>
<dbReference type="Proteomes" id="UP001153331">
    <property type="component" value="Unassembled WGS sequence"/>
</dbReference>
<evidence type="ECO:0000313" key="2">
    <source>
        <dbReference type="Proteomes" id="UP001153331"/>
    </source>
</evidence>
<reference evidence="1" key="1">
    <citation type="submission" date="2022-11" db="EMBL/GenBank/DDBJ databases">
        <title>Genome Sequence of Boeremia exigua.</title>
        <authorList>
            <person name="Buettner E."/>
        </authorList>
    </citation>
    <scope>NUCLEOTIDE SEQUENCE</scope>
    <source>
        <strain evidence="1">CU02</strain>
    </source>
</reference>
<dbReference type="EMBL" id="JAPHNI010001507">
    <property type="protein sequence ID" value="KAJ8105427.1"/>
    <property type="molecule type" value="Genomic_DNA"/>
</dbReference>
<evidence type="ECO:0000313" key="1">
    <source>
        <dbReference type="EMBL" id="KAJ8105427.1"/>
    </source>
</evidence>
<proteinExistence type="predicted"/>
<name>A0ACC2HQS7_9PLEO</name>
<organism evidence="1 2">
    <name type="scientific">Boeremia exigua</name>
    <dbReference type="NCBI Taxonomy" id="749465"/>
    <lineage>
        <taxon>Eukaryota</taxon>
        <taxon>Fungi</taxon>
        <taxon>Dikarya</taxon>
        <taxon>Ascomycota</taxon>
        <taxon>Pezizomycotina</taxon>
        <taxon>Dothideomycetes</taxon>
        <taxon>Pleosporomycetidae</taxon>
        <taxon>Pleosporales</taxon>
        <taxon>Pleosporineae</taxon>
        <taxon>Didymellaceae</taxon>
        <taxon>Boeremia</taxon>
    </lineage>
</organism>
<accession>A0ACC2HQS7</accession>
<sequence>MDVFLNTGTAWAVSIASMSAAELSKKKAERLPGECHISRHEDSRASPPHHTFRGLLSSPADLTPAQVTTSLSRPAKRCTRSQSAGSGITEQARKPRLLSHLAVMRASHDEMLLAMLASHMGAAASGKPHRLWKSVNRATAAASTDWIAQRPVGEAATAVARSRTLCEQELWYTASRRPPASGLSLHIAAGI</sequence>
<protein>
    <submittedName>
        <fullName evidence="1">Uncharacterized protein</fullName>
    </submittedName>
</protein>